<evidence type="ECO:0000256" key="2">
    <source>
        <dbReference type="SAM" id="MobiDB-lite"/>
    </source>
</evidence>
<evidence type="ECO:0000256" key="1">
    <source>
        <dbReference type="PROSITE-ProRule" id="PRU00042"/>
    </source>
</evidence>
<feature type="region of interest" description="Disordered" evidence="2">
    <location>
        <begin position="175"/>
        <end position="199"/>
    </location>
</feature>
<dbReference type="OrthoDB" id="427030at2759"/>
<dbReference type="Proteomes" id="UP000271241">
    <property type="component" value="Unassembled WGS sequence"/>
</dbReference>
<protein>
    <recommendedName>
        <fullName evidence="3">C2H2-type domain-containing protein</fullName>
    </recommendedName>
</protein>
<dbReference type="EMBL" id="KZ992634">
    <property type="protein sequence ID" value="RKP08127.1"/>
    <property type="molecule type" value="Genomic_DNA"/>
</dbReference>
<name>A0A4P9XQ25_9FUNG</name>
<organism evidence="4 5">
    <name type="scientific">Thamnocephalis sphaerospora</name>
    <dbReference type="NCBI Taxonomy" id="78915"/>
    <lineage>
        <taxon>Eukaryota</taxon>
        <taxon>Fungi</taxon>
        <taxon>Fungi incertae sedis</taxon>
        <taxon>Zoopagomycota</taxon>
        <taxon>Zoopagomycotina</taxon>
        <taxon>Zoopagomycetes</taxon>
        <taxon>Zoopagales</taxon>
        <taxon>Sigmoideomycetaceae</taxon>
        <taxon>Thamnocephalis</taxon>
    </lineage>
</organism>
<gene>
    <name evidence="4" type="ORF">THASP1DRAFT_30062</name>
</gene>
<evidence type="ECO:0000259" key="3">
    <source>
        <dbReference type="PROSITE" id="PS50157"/>
    </source>
</evidence>
<dbReference type="GO" id="GO:0008270">
    <property type="term" value="F:zinc ion binding"/>
    <property type="evidence" value="ECO:0007669"/>
    <property type="project" value="UniProtKB-KW"/>
</dbReference>
<feature type="domain" description="C2H2-type" evidence="3">
    <location>
        <begin position="97"/>
        <end position="125"/>
    </location>
</feature>
<evidence type="ECO:0000313" key="4">
    <source>
        <dbReference type="EMBL" id="RKP08127.1"/>
    </source>
</evidence>
<keyword evidence="5" id="KW-1185">Reference proteome</keyword>
<accession>A0A4P9XQ25</accession>
<sequence>MKQSSYIRAQHRAQHAQPLRCVWEKCGFQLPAGHTGRELLDHWRKEHGAPFRATDSNAAVMVACHWGTCNKQFRPGSYSAEAHIRGHLARDIGWKEFKCTACHVNFTRRPDLTAHMKKKHSDPHSPAMNAATPAMLAADAVSNEDAFAARLPGPLLTEANYMFMSPLMSLSPDVHSPGLTSDSSVPSVETSPLTSSYPSTIPPVPDTIFGAGDASLDLCNVYLTPSVDTTGLLSPSLPLSQQFLMDSMLNNLPDMLDKTNPLSTSVQEAAPMLFSNLEQQSSELVNWTASFNAMHWHSARQADWRCAASLSQHLLFSARTCLRACMCL</sequence>
<dbReference type="SMART" id="SM00355">
    <property type="entry name" value="ZnF_C2H2"/>
    <property type="match status" value="2"/>
</dbReference>
<dbReference type="PROSITE" id="PS00028">
    <property type="entry name" value="ZINC_FINGER_C2H2_1"/>
    <property type="match status" value="1"/>
</dbReference>
<evidence type="ECO:0000313" key="5">
    <source>
        <dbReference type="Proteomes" id="UP000271241"/>
    </source>
</evidence>
<keyword evidence="1" id="KW-0479">Metal-binding</keyword>
<reference evidence="5" key="1">
    <citation type="journal article" date="2018" name="Nat. Microbiol.">
        <title>Leveraging single-cell genomics to expand the fungal tree of life.</title>
        <authorList>
            <person name="Ahrendt S.R."/>
            <person name="Quandt C.A."/>
            <person name="Ciobanu D."/>
            <person name="Clum A."/>
            <person name="Salamov A."/>
            <person name="Andreopoulos B."/>
            <person name="Cheng J.F."/>
            <person name="Woyke T."/>
            <person name="Pelin A."/>
            <person name="Henrissat B."/>
            <person name="Reynolds N.K."/>
            <person name="Benny G.L."/>
            <person name="Smith M.E."/>
            <person name="James T.Y."/>
            <person name="Grigoriev I.V."/>
        </authorList>
    </citation>
    <scope>NUCLEOTIDE SEQUENCE [LARGE SCALE GENOMIC DNA]</scope>
    <source>
        <strain evidence="5">RSA 1356</strain>
    </source>
</reference>
<dbReference type="AlphaFoldDB" id="A0A4P9XQ25"/>
<dbReference type="InterPro" id="IPR036236">
    <property type="entry name" value="Znf_C2H2_sf"/>
</dbReference>
<dbReference type="SUPFAM" id="SSF57667">
    <property type="entry name" value="beta-beta-alpha zinc fingers"/>
    <property type="match status" value="1"/>
</dbReference>
<feature type="compositionally biased region" description="Polar residues" evidence="2">
    <location>
        <begin position="178"/>
        <end position="199"/>
    </location>
</feature>
<dbReference type="PROSITE" id="PS50157">
    <property type="entry name" value="ZINC_FINGER_C2H2_2"/>
    <property type="match status" value="1"/>
</dbReference>
<dbReference type="Gene3D" id="3.30.160.60">
    <property type="entry name" value="Classic Zinc Finger"/>
    <property type="match status" value="1"/>
</dbReference>
<keyword evidence="1" id="KW-0862">Zinc</keyword>
<keyword evidence="1" id="KW-0863">Zinc-finger</keyword>
<dbReference type="InterPro" id="IPR013087">
    <property type="entry name" value="Znf_C2H2_type"/>
</dbReference>
<proteinExistence type="predicted"/>